<evidence type="ECO:0000313" key="8">
    <source>
        <dbReference type="Proteomes" id="UP000287701"/>
    </source>
</evidence>
<feature type="region of interest" description="Disordered" evidence="5">
    <location>
        <begin position="1473"/>
        <end position="1498"/>
    </location>
</feature>
<gene>
    <name evidence="7" type="ORF">EQP59_06155</name>
</gene>
<name>A0A410JRZ8_ORNRH</name>
<comment type="subcellular location">
    <subcellularLocation>
        <location evidence="1">Membrane</location>
        <topology evidence="1">Single-pass membrane protein</topology>
    </subcellularLocation>
</comment>
<protein>
    <recommendedName>
        <fullName evidence="6">Translocation and assembly module TamB C-terminal domain-containing protein</fullName>
    </recommendedName>
</protein>
<dbReference type="Pfam" id="PF04357">
    <property type="entry name" value="TamB"/>
    <property type="match status" value="1"/>
</dbReference>
<evidence type="ECO:0000259" key="6">
    <source>
        <dbReference type="Pfam" id="PF04357"/>
    </source>
</evidence>
<accession>A0A410JRZ8</accession>
<evidence type="ECO:0000256" key="4">
    <source>
        <dbReference type="ARBA" id="ARBA00023136"/>
    </source>
</evidence>
<sequence length="1498" mass="168815">MKKFFRYILIFFAIILLLIVGLFFAIQIPAVQTKIIDKVVEKINQDFGTSISVGGVDIDFWGDIVLSDISAKDYKQNDFIAIKKITADISLWDIYQDADNVSVKSLALDQASVKVLTYKGDSISNFDRFIEVFSTGDTTQSHFALRGNVQINESAFSIINENLDPKNRVWLDATALNAVIQDFKMRDEVYEADIQNLSFLAQKNGENFQLKKLAAKFKMNEKGLYFNDLIFNTQSSFLQGHIRLLTPEKDSFSDFSNKVNWDLSLGEDNILGFKDIRYFVPEWDSSEEIKISGKATGNLNNLNLETLHLENGKTKIKTPVINLQNMIDGDIGVFSNELNVSTSYDELVRILPTFIDKNITPYIKRFGEMNYGGAFNLDDQLVYAKGNLQTALGQAFVDLSLYDYRKEKPIYSGFVNAQNFDLKQLTELKMLDKVSGEIDFKGAGFDINTMTLTAKGKINYLDLMGERYNNLSLDGVLSKETYNGYLSINDPGKAQLDYQGFFDFSQKEIKANFESNVSYVNLNYFKLTSKKNSWIKARLTGDAKFSDINDLQGNFVLDEITFKSDTLQVNLPKTNLSFTKTPQGEKLIDLQMPNYLSATMEGKYKLDELPDVVYNGVGNFLVDYKKKKVSQGQYLSYLVIVEDDLINYFLPNLRIKPQTLAAGVIDNDNDVFQIDLRSPSVRYNDYIARDIHLAAAAGDEKNIALSIENLKIENLNFSQIMLDGKNENDILNAQMHFYAGEQKNAEFQLNFYQTFDQDHKIKVGFSPSKFNIEGVEWHINPENSPQSNYASIDWEKNIYKVSDFVLQSDNQYLKINGDYFNPEKFNFQTEIQNIHLEKAIPKSYMAGMDLKGIANGTIDIKKDNNQVEPIADLKIDSIKLNDRLIGNLTTEAKYDVETETFNITGSLDKYNENTLFVSGDIKNTNSQPELDLVANFDDFDVDILGAFLDEVMTDWKGKLSGDVVVKGNLMDPSISGELTMKNLGFKVVYLGTRYQFDGENELTLNKQPGFNGQLELDNITFTENNSKTKGIVDGSLIFSDLSSWFLDLDFKTNKLLVISTSVKDNEMFYGRVFAKGEFFMFGPASDLVISGRNLDVLKGSVINLNTSGTKNVSDNPFIQFYSVDEEGSIVQDETQEQRVSGFSMDLSLNVDANTTVNLVLDEKSDDKIEAQGYAKNFKIAMNRAGSLSIDGEYVITDGVYIYRQSVIIDKKFDIEKGGYIRFNGNPYNAQMNLRAVYSRNVSNLGAYIGATYLQPMEVDVVASISGDLNKTNIDLGIEVPEANSQVQSMLNSKIKNNVDERIRQVGSILVLGKFDVNQSITTAIASDVATSSAFELLGRQIGNAFSSIIPGLEINPTYLQSSDSRNQADRIQTQFNFVINPRLKINGMVGTPLGSQFNEEVTTSFELDYDISKKIDGGLRLRAFSRPSTIGLENYNVNNTYAQSYGAGIVYHRAFNRFRELFTLKSDDEEQEASKKMLNKKNANDSTKLKNKTVQFSK</sequence>
<keyword evidence="3" id="KW-1133">Transmembrane helix</keyword>
<evidence type="ECO:0000256" key="3">
    <source>
        <dbReference type="ARBA" id="ARBA00022989"/>
    </source>
</evidence>
<keyword evidence="2" id="KW-0812">Transmembrane</keyword>
<evidence type="ECO:0000256" key="1">
    <source>
        <dbReference type="ARBA" id="ARBA00004167"/>
    </source>
</evidence>
<dbReference type="Proteomes" id="UP000287701">
    <property type="component" value="Chromosome"/>
</dbReference>
<organism evidence="7 8">
    <name type="scientific">Ornithobacterium rhinotracheale</name>
    <dbReference type="NCBI Taxonomy" id="28251"/>
    <lineage>
        <taxon>Bacteria</taxon>
        <taxon>Pseudomonadati</taxon>
        <taxon>Bacteroidota</taxon>
        <taxon>Flavobacteriia</taxon>
        <taxon>Flavobacteriales</taxon>
        <taxon>Weeksellaceae</taxon>
        <taxon>Ornithobacterium</taxon>
    </lineage>
</organism>
<keyword evidence="4" id="KW-0472">Membrane</keyword>
<feature type="domain" description="Translocation and assembly module TamB C-terminal" evidence="6">
    <location>
        <begin position="1026"/>
        <end position="1428"/>
    </location>
</feature>
<proteinExistence type="predicted"/>
<evidence type="ECO:0000256" key="5">
    <source>
        <dbReference type="SAM" id="MobiDB-lite"/>
    </source>
</evidence>
<dbReference type="EMBL" id="CP035107">
    <property type="protein sequence ID" value="QAR30947.1"/>
    <property type="molecule type" value="Genomic_DNA"/>
</dbReference>
<evidence type="ECO:0000313" key="7">
    <source>
        <dbReference type="EMBL" id="QAR30947.1"/>
    </source>
</evidence>
<reference evidence="7 8" key="1">
    <citation type="submission" date="2019-01" db="EMBL/GenBank/DDBJ databases">
        <title>Whole Genome of Ornithobacterium rhinotracheale FARPER-174b.</title>
        <authorList>
            <person name="Tataje-Lavanda L.A."/>
            <person name="Montalvan A."/>
            <person name="Montesinos R."/>
            <person name="Zimic M."/>
            <person name="Fernandez-Sanchez M."/>
            <person name="Fernandez-Diaz M."/>
        </authorList>
    </citation>
    <scope>NUCLEOTIDE SEQUENCE [LARGE SCALE GENOMIC DNA]</scope>
    <source>
        <strain evidence="7 8">FARPER-174b</strain>
    </source>
</reference>
<dbReference type="OrthoDB" id="680700at2"/>
<dbReference type="InterPro" id="IPR007452">
    <property type="entry name" value="TamB_C"/>
</dbReference>
<evidence type="ECO:0000256" key="2">
    <source>
        <dbReference type="ARBA" id="ARBA00022692"/>
    </source>
</evidence>
<dbReference type="RefSeq" id="WP_128501411.1">
    <property type="nucleotide sequence ID" value="NZ_CP035107.1"/>
</dbReference>